<gene>
    <name evidence="5" type="ORF">DPM12_02305</name>
</gene>
<accession>A0A329R2U2</accession>
<dbReference type="InterPro" id="IPR036388">
    <property type="entry name" value="WH-like_DNA-bd_sf"/>
</dbReference>
<keyword evidence="6" id="KW-1185">Reference proteome</keyword>
<dbReference type="OrthoDB" id="213853at2"/>
<dbReference type="GO" id="GO:0003677">
    <property type="term" value="F:DNA binding"/>
    <property type="evidence" value="ECO:0007669"/>
    <property type="project" value="UniProtKB-UniRule"/>
</dbReference>
<feature type="region of interest" description="Disordered" evidence="3">
    <location>
        <begin position="1"/>
        <end position="74"/>
    </location>
</feature>
<dbReference type="AlphaFoldDB" id="A0A329R2U2"/>
<dbReference type="Pfam" id="PF02602">
    <property type="entry name" value="HEM4"/>
    <property type="match status" value="1"/>
</dbReference>
<dbReference type="GO" id="GO:0004852">
    <property type="term" value="F:uroporphyrinogen-III synthase activity"/>
    <property type="evidence" value="ECO:0007669"/>
    <property type="project" value="UniProtKB-EC"/>
</dbReference>
<dbReference type="InterPro" id="IPR039793">
    <property type="entry name" value="UROS/Hem4"/>
</dbReference>
<dbReference type="InterPro" id="IPR003754">
    <property type="entry name" value="4pyrrol_synth_uPrphyn_synth"/>
</dbReference>
<protein>
    <submittedName>
        <fullName evidence="5">Uroporphyrinogen-III synthase</fullName>
        <ecNumber evidence="5">4.2.1.75</ecNumber>
    </submittedName>
</protein>
<dbReference type="Gene3D" id="1.10.10.10">
    <property type="entry name" value="Winged helix-like DNA-binding domain superfamily/Winged helix DNA-binding domain"/>
    <property type="match status" value="1"/>
</dbReference>
<dbReference type="PANTHER" id="PTHR40082">
    <property type="entry name" value="BLR5956 PROTEIN"/>
    <property type="match status" value="1"/>
</dbReference>
<dbReference type="CDD" id="cd06578">
    <property type="entry name" value="HemD"/>
    <property type="match status" value="1"/>
</dbReference>
<evidence type="ECO:0000313" key="5">
    <source>
        <dbReference type="EMBL" id="RAW18900.1"/>
    </source>
</evidence>
<dbReference type="SUPFAM" id="SSF46894">
    <property type="entry name" value="C-terminal effector domain of the bipartite response regulators"/>
    <property type="match status" value="1"/>
</dbReference>
<keyword evidence="1 2" id="KW-0238">DNA-binding</keyword>
<feature type="DNA-binding region" description="OmpR/PhoB-type" evidence="2">
    <location>
        <begin position="345"/>
        <end position="437"/>
    </location>
</feature>
<reference evidence="5 6" key="1">
    <citation type="submission" date="2018-06" db="EMBL/GenBank/DDBJ databases">
        <title>Phytoactinopolyspora halophila sp. nov., a novel halophilic actinomycete isolated from a saline soil in China.</title>
        <authorList>
            <person name="Tang S.-K."/>
        </authorList>
    </citation>
    <scope>NUCLEOTIDE SEQUENCE [LARGE SCALE GENOMIC DNA]</scope>
    <source>
        <strain evidence="5 6">YIM 96934</strain>
    </source>
</reference>
<dbReference type="GO" id="GO:0006355">
    <property type="term" value="P:regulation of DNA-templated transcription"/>
    <property type="evidence" value="ECO:0007669"/>
    <property type="project" value="InterPro"/>
</dbReference>
<sequence>MWRRSRGSGRRLRRQGSCRPRGGVHPTRRACRKRRDLRAGYGARSQRGHGARSRRGHGAGVTVVPDSPGRASQRADVPLRGFTVALTAARRREELGSLLERRGARVVHAPAIRLAPLEDDGELLAATRACVDLPPDVVVATTGIGFRAWMEAADGWDLGEPLRERLGSAILLARGPKARGAIRAAGLMDHWSPESESLAETLDYLLSTELKGTRIAIQLHGEPLPDITGALQGAGADVVSVPVYRWTLPEDASPLERLVESIVARTVDCVVFTSAPAVAGLLSLAAEANVEEHVLDAFRGDVMAACVGPVTAERLERAGIATTQPSRARLGALVREIAAELPARYPTLRVAGHVIHVRGHAVVVDGEERDLPPGPMAILRVLAARPGVVVPRADLLGALPGGGSDEHAVEMAVARLRSVLGSGVIQTVVKRGYRLACEAGPNDDQVHERVRERDLRQ</sequence>
<organism evidence="5 6">
    <name type="scientific">Phytoactinopolyspora halophila</name>
    <dbReference type="NCBI Taxonomy" id="1981511"/>
    <lineage>
        <taxon>Bacteria</taxon>
        <taxon>Bacillati</taxon>
        <taxon>Actinomycetota</taxon>
        <taxon>Actinomycetes</taxon>
        <taxon>Jiangellales</taxon>
        <taxon>Jiangellaceae</taxon>
        <taxon>Phytoactinopolyspora</taxon>
    </lineage>
</organism>
<dbReference type="SUPFAM" id="SSF69618">
    <property type="entry name" value="HemD-like"/>
    <property type="match status" value="1"/>
</dbReference>
<dbReference type="InterPro" id="IPR036108">
    <property type="entry name" value="4pyrrol_syn_uPrphyn_synt_sf"/>
</dbReference>
<evidence type="ECO:0000256" key="3">
    <source>
        <dbReference type="SAM" id="MobiDB-lite"/>
    </source>
</evidence>
<dbReference type="PANTHER" id="PTHR40082:SF1">
    <property type="entry name" value="BLR5956 PROTEIN"/>
    <property type="match status" value="1"/>
</dbReference>
<evidence type="ECO:0000259" key="4">
    <source>
        <dbReference type="PROSITE" id="PS51755"/>
    </source>
</evidence>
<dbReference type="CDD" id="cd00383">
    <property type="entry name" value="trans_reg_C"/>
    <property type="match status" value="1"/>
</dbReference>
<dbReference type="Pfam" id="PF00486">
    <property type="entry name" value="Trans_reg_C"/>
    <property type="match status" value="1"/>
</dbReference>
<evidence type="ECO:0000313" key="6">
    <source>
        <dbReference type="Proteomes" id="UP000250462"/>
    </source>
</evidence>
<dbReference type="PROSITE" id="PS51755">
    <property type="entry name" value="OMPR_PHOB"/>
    <property type="match status" value="1"/>
</dbReference>
<keyword evidence="5" id="KW-0456">Lyase</keyword>
<name>A0A329R2U2_9ACTN</name>
<dbReference type="InterPro" id="IPR001867">
    <property type="entry name" value="OmpR/PhoB-type_DNA-bd"/>
</dbReference>
<dbReference type="InterPro" id="IPR016032">
    <property type="entry name" value="Sig_transdc_resp-reg_C-effctor"/>
</dbReference>
<dbReference type="NCBIfam" id="NF005568">
    <property type="entry name" value="PRK07239.1"/>
    <property type="match status" value="1"/>
</dbReference>
<feature type="domain" description="OmpR/PhoB-type" evidence="4">
    <location>
        <begin position="345"/>
        <end position="437"/>
    </location>
</feature>
<evidence type="ECO:0000256" key="1">
    <source>
        <dbReference type="ARBA" id="ARBA00023125"/>
    </source>
</evidence>
<proteinExistence type="predicted"/>
<evidence type="ECO:0000256" key="2">
    <source>
        <dbReference type="PROSITE-ProRule" id="PRU01091"/>
    </source>
</evidence>
<feature type="compositionally biased region" description="Basic residues" evidence="3">
    <location>
        <begin position="1"/>
        <end position="16"/>
    </location>
</feature>
<dbReference type="GO" id="GO:0000160">
    <property type="term" value="P:phosphorelay signal transduction system"/>
    <property type="evidence" value="ECO:0007669"/>
    <property type="project" value="InterPro"/>
</dbReference>
<dbReference type="EC" id="4.2.1.75" evidence="5"/>
<dbReference type="EMBL" id="QMIG01000001">
    <property type="protein sequence ID" value="RAW18900.1"/>
    <property type="molecule type" value="Genomic_DNA"/>
</dbReference>
<dbReference type="Proteomes" id="UP000250462">
    <property type="component" value="Unassembled WGS sequence"/>
</dbReference>
<dbReference type="Gene3D" id="3.40.50.10090">
    <property type="match status" value="2"/>
</dbReference>
<dbReference type="GO" id="GO:0006780">
    <property type="term" value="P:uroporphyrinogen III biosynthetic process"/>
    <property type="evidence" value="ECO:0007669"/>
    <property type="project" value="InterPro"/>
</dbReference>
<feature type="compositionally biased region" description="Basic residues" evidence="3">
    <location>
        <begin position="26"/>
        <end position="36"/>
    </location>
</feature>
<dbReference type="SMART" id="SM00862">
    <property type="entry name" value="Trans_reg_C"/>
    <property type="match status" value="1"/>
</dbReference>
<comment type="caution">
    <text evidence="5">The sequence shown here is derived from an EMBL/GenBank/DDBJ whole genome shotgun (WGS) entry which is preliminary data.</text>
</comment>
<feature type="compositionally biased region" description="Basic residues" evidence="3">
    <location>
        <begin position="46"/>
        <end position="57"/>
    </location>
</feature>